<sequence length="51" mass="5816">MDSELQSFTQNILQNANFVLRFSNDQVTPITKNEITAFTRTITPCMHITAI</sequence>
<protein>
    <submittedName>
        <fullName evidence="3">ATP-binding protein</fullName>
    </submittedName>
</protein>
<evidence type="ECO:0000313" key="1">
    <source>
        <dbReference type="EMBL" id="VDO32461.1"/>
    </source>
</evidence>
<gene>
    <name evidence="1" type="ORF">BTMF_LOCUS9593</name>
</gene>
<evidence type="ECO:0000313" key="3">
    <source>
        <dbReference type="WBParaSite" id="BTMF_0001156201-mRNA-1"/>
    </source>
</evidence>
<dbReference type="AlphaFoldDB" id="A0A0R3QV10"/>
<organism evidence="3">
    <name type="scientific">Brugia timori</name>
    <dbReference type="NCBI Taxonomy" id="42155"/>
    <lineage>
        <taxon>Eukaryota</taxon>
        <taxon>Metazoa</taxon>
        <taxon>Ecdysozoa</taxon>
        <taxon>Nematoda</taxon>
        <taxon>Chromadorea</taxon>
        <taxon>Rhabditida</taxon>
        <taxon>Spirurina</taxon>
        <taxon>Spiruromorpha</taxon>
        <taxon>Filarioidea</taxon>
        <taxon>Onchocercidae</taxon>
        <taxon>Brugia</taxon>
    </lineage>
</organism>
<evidence type="ECO:0000313" key="2">
    <source>
        <dbReference type="Proteomes" id="UP000280834"/>
    </source>
</evidence>
<keyword evidence="2" id="KW-1185">Reference proteome</keyword>
<dbReference type="Proteomes" id="UP000280834">
    <property type="component" value="Unassembled WGS sequence"/>
</dbReference>
<proteinExistence type="predicted"/>
<reference evidence="1 2" key="2">
    <citation type="submission" date="2018-11" db="EMBL/GenBank/DDBJ databases">
        <authorList>
            <consortium name="Pathogen Informatics"/>
        </authorList>
    </citation>
    <scope>NUCLEOTIDE SEQUENCE [LARGE SCALE GENOMIC DNA]</scope>
</reference>
<dbReference type="WBParaSite" id="BTMF_0001156201-mRNA-1">
    <property type="protein sequence ID" value="BTMF_0001156201-mRNA-1"/>
    <property type="gene ID" value="BTMF_0001156201"/>
</dbReference>
<reference evidence="3" key="1">
    <citation type="submission" date="2017-02" db="UniProtKB">
        <authorList>
            <consortium name="WormBaseParasite"/>
        </authorList>
    </citation>
    <scope>IDENTIFICATION</scope>
</reference>
<name>A0A0R3QV10_9BILA</name>
<dbReference type="EMBL" id="UZAG01017037">
    <property type="protein sequence ID" value="VDO32461.1"/>
    <property type="molecule type" value="Genomic_DNA"/>
</dbReference>
<accession>A0A0R3QV10</accession>